<comment type="subcellular location">
    <subcellularLocation>
        <location evidence="1">Secreted</location>
    </subcellularLocation>
</comment>
<sequence>MAEMPTVSLDDGKLITSKNANVIDDLSLCTKGKEQTHEEEYLKKAFIEEINGRILKSLNLTEPPQSHHPVPFLQSFDASSNSWYNRARKFPDDYTGYKNWKSKLLKSEIVSKKNSSYNWNKPKYLRFKIPIPQYVKNNKYVAELWLHKKEGVTEYTISQIIDHPLRETLQEETLYVFNQTKREDWTRLDVTYLIDKISANVLDLEVHSSSDIPLEIGGNKNPFLVVLVNSDEQNIRSKRSTEMDCGENSSSCCRKQVYVYFKDFGWDKWITYPDGYYANVCKGSCINRLDLAETCHTQVKMLLLYKFKNTHKYPGIADNIYCSAKEYTPLRIIYKDNFMHTEHEILNMSVSKCACY</sequence>
<dbReference type="GO" id="GO:0008083">
    <property type="term" value="F:growth factor activity"/>
    <property type="evidence" value="ECO:0007669"/>
    <property type="project" value="UniProtKB-KW"/>
</dbReference>
<evidence type="ECO:0000313" key="8">
    <source>
        <dbReference type="EMBL" id="GFQ92403.1"/>
    </source>
</evidence>
<proteinExistence type="inferred from homology"/>
<dbReference type="EMBL" id="BMAO01014023">
    <property type="protein sequence ID" value="GFQ92403.1"/>
    <property type="molecule type" value="Genomic_DNA"/>
</dbReference>
<dbReference type="Gene3D" id="2.10.90.10">
    <property type="entry name" value="Cystine-knot cytokines"/>
    <property type="match status" value="1"/>
</dbReference>
<dbReference type="PROSITE" id="PS51362">
    <property type="entry name" value="TGF_BETA_2"/>
    <property type="match status" value="1"/>
</dbReference>
<dbReference type="Proteomes" id="UP000887116">
    <property type="component" value="Unassembled WGS sequence"/>
</dbReference>
<keyword evidence="4 6" id="KW-0339">Growth factor</keyword>
<dbReference type="SMART" id="SM00204">
    <property type="entry name" value="TGFB"/>
    <property type="match status" value="1"/>
</dbReference>
<dbReference type="PROSITE" id="PS00250">
    <property type="entry name" value="TGF_BETA_1"/>
    <property type="match status" value="1"/>
</dbReference>
<accession>A0A8X6L3H3</accession>
<dbReference type="InterPro" id="IPR029034">
    <property type="entry name" value="Cystine-knot_cytokine"/>
</dbReference>
<evidence type="ECO:0000259" key="7">
    <source>
        <dbReference type="PROSITE" id="PS51362"/>
    </source>
</evidence>
<comment type="caution">
    <text evidence="8">The sequence shown here is derived from an EMBL/GenBank/DDBJ whole genome shotgun (WGS) entry which is preliminary data.</text>
</comment>
<dbReference type="SUPFAM" id="SSF57501">
    <property type="entry name" value="Cystine-knot cytokines"/>
    <property type="match status" value="1"/>
</dbReference>
<protein>
    <submittedName>
        <fullName evidence="8">Inhibin beta E chain</fullName>
    </submittedName>
</protein>
<dbReference type="AlphaFoldDB" id="A0A8X6L3H3"/>
<keyword evidence="9" id="KW-1185">Reference proteome</keyword>
<dbReference type="PANTHER" id="PTHR11848:SF262">
    <property type="entry name" value="LD29161P"/>
    <property type="match status" value="1"/>
</dbReference>
<dbReference type="GO" id="GO:0005125">
    <property type="term" value="F:cytokine activity"/>
    <property type="evidence" value="ECO:0007669"/>
    <property type="project" value="TreeGrafter"/>
</dbReference>
<keyword evidence="3" id="KW-0964">Secreted</keyword>
<dbReference type="PANTHER" id="PTHR11848">
    <property type="entry name" value="TGF-BETA FAMILY"/>
    <property type="match status" value="1"/>
</dbReference>
<keyword evidence="5" id="KW-1015">Disulfide bond</keyword>
<feature type="domain" description="TGF-beta family profile" evidence="7">
    <location>
        <begin position="236"/>
        <end position="356"/>
    </location>
</feature>
<evidence type="ECO:0000313" key="9">
    <source>
        <dbReference type="Proteomes" id="UP000887116"/>
    </source>
</evidence>
<dbReference type="Pfam" id="PF00019">
    <property type="entry name" value="TGF_beta"/>
    <property type="match status" value="1"/>
</dbReference>
<evidence type="ECO:0000256" key="2">
    <source>
        <dbReference type="ARBA" id="ARBA00006656"/>
    </source>
</evidence>
<dbReference type="Gene3D" id="2.60.120.970">
    <property type="match status" value="1"/>
</dbReference>
<dbReference type="GO" id="GO:0005615">
    <property type="term" value="C:extracellular space"/>
    <property type="evidence" value="ECO:0007669"/>
    <property type="project" value="TreeGrafter"/>
</dbReference>
<evidence type="ECO:0000256" key="1">
    <source>
        <dbReference type="ARBA" id="ARBA00004613"/>
    </source>
</evidence>
<dbReference type="InterPro" id="IPR017948">
    <property type="entry name" value="TGFb_CS"/>
</dbReference>
<reference evidence="8" key="1">
    <citation type="submission" date="2020-07" db="EMBL/GenBank/DDBJ databases">
        <title>Multicomponent nature underlies the extraordinary mechanical properties of spider dragline silk.</title>
        <authorList>
            <person name="Kono N."/>
            <person name="Nakamura H."/>
            <person name="Mori M."/>
            <person name="Yoshida Y."/>
            <person name="Ohtoshi R."/>
            <person name="Malay A.D."/>
            <person name="Moran D.A.P."/>
            <person name="Tomita M."/>
            <person name="Numata K."/>
            <person name="Arakawa K."/>
        </authorList>
    </citation>
    <scope>NUCLEOTIDE SEQUENCE</scope>
</reference>
<dbReference type="OrthoDB" id="6413209at2759"/>
<evidence type="ECO:0000256" key="5">
    <source>
        <dbReference type="ARBA" id="ARBA00023157"/>
    </source>
</evidence>
<gene>
    <name evidence="8" type="primary">Inhbe_0</name>
    <name evidence="8" type="ORF">TNCT_24451</name>
</gene>
<evidence type="ECO:0000256" key="6">
    <source>
        <dbReference type="RuleBase" id="RU000354"/>
    </source>
</evidence>
<organism evidence="8 9">
    <name type="scientific">Trichonephila clavata</name>
    <name type="common">Joro spider</name>
    <name type="synonym">Nephila clavata</name>
    <dbReference type="NCBI Taxonomy" id="2740835"/>
    <lineage>
        <taxon>Eukaryota</taxon>
        <taxon>Metazoa</taxon>
        <taxon>Ecdysozoa</taxon>
        <taxon>Arthropoda</taxon>
        <taxon>Chelicerata</taxon>
        <taxon>Arachnida</taxon>
        <taxon>Araneae</taxon>
        <taxon>Araneomorphae</taxon>
        <taxon>Entelegynae</taxon>
        <taxon>Araneoidea</taxon>
        <taxon>Nephilidae</taxon>
        <taxon>Trichonephila</taxon>
    </lineage>
</organism>
<dbReference type="InterPro" id="IPR015615">
    <property type="entry name" value="TGF-beta-rel"/>
</dbReference>
<evidence type="ECO:0000256" key="3">
    <source>
        <dbReference type="ARBA" id="ARBA00022525"/>
    </source>
</evidence>
<dbReference type="InterPro" id="IPR001839">
    <property type="entry name" value="TGF-b_C"/>
</dbReference>
<comment type="similarity">
    <text evidence="2 6">Belongs to the TGF-beta family.</text>
</comment>
<evidence type="ECO:0000256" key="4">
    <source>
        <dbReference type="ARBA" id="ARBA00023030"/>
    </source>
</evidence>
<name>A0A8X6L3H3_TRICU</name>